<evidence type="ECO:0000313" key="2">
    <source>
        <dbReference type="EMBL" id="MEQ2577489.1"/>
    </source>
</evidence>
<sequence>MTDREKFQKTFSKLHASPDLLTEVVEMAEEKQVITKKRRYHIPKAAVAAIACVVVLGSGTAAYAMNVGGIQRTIQIWIHGDQTDAQFVVEDGSYTLDYEDENGEAVHRGGGGVAIEDDGTERSLTEEELMEEINSPEVEYEEDGSVWIYYKNQKMDITDKFEDGVCYVELKDGDTIQYMTVKYQNGYALSPERYLTPGEFN</sequence>
<evidence type="ECO:0000313" key="3">
    <source>
        <dbReference type="Proteomes" id="UP001470288"/>
    </source>
</evidence>
<dbReference type="RefSeq" id="WP_349143553.1">
    <property type="nucleotide sequence ID" value="NZ_JBBMFC010000002.1"/>
</dbReference>
<dbReference type="Proteomes" id="UP001470288">
    <property type="component" value="Unassembled WGS sequence"/>
</dbReference>
<reference evidence="2 3" key="1">
    <citation type="submission" date="2024-03" db="EMBL/GenBank/DDBJ databases">
        <title>Human intestinal bacterial collection.</title>
        <authorList>
            <person name="Pauvert C."/>
            <person name="Hitch T.C.A."/>
            <person name="Clavel T."/>
        </authorList>
    </citation>
    <scope>NUCLEOTIDE SEQUENCE [LARGE SCALE GENOMIC DNA]</scope>
    <source>
        <strain evidence="2 3">CLA-AA-H78B</strain>
    </source>
</reference>
<feature type="transmembrane region" description="Helical" evidence="1">
    <location>
        <begin position="45"/>
        <end position="65"/>
    </location>
</feature>
<comment type="caution">
    <text evidence="2">The sequence shown here is derived from an EMBL/GenBank/DDBJ whole genome shotgun (WGS) entry which is preliminary data.</text>
</comment>
<proteinExistence type="predicted"/>
<evidence type="ECO:0008006" key="4">
    <source>
        <dbReference type="Google" id="ProtNLM"/>
    </source>
</evidence>
<dbReference type="EMBL" id="JBBMFC010000002">
    <property type="protein sequence ID" value="MEQ2577489.1"/>
    <property type="molecule type" value="Genomic_DNA"/>
</dbReference>
<protein>
    <recommendedName>
        <fullName evidence="4">DUF4367 domain-containing protein</fullName>
    </recommendedName>
</protein>
<keyword evidence="1" id="KW-1133">Transmembrane helix</keyword>
<keyword evidence="1" id="KW-0812">Transmembrane</keyword>
<accession>A0ABV1HX47</accession>
<keyword evidence="3" id="KW-1185">Reference proteome</keyword>
<evidence type="ECO:0000256" key="1">
    <source>
        <dbReference type="SAM" id="Phobius"/>
    </source>
</evidence>
<keyword evidence="1" id="KW-0472">Membrane</keyword>
<organism evidence="2 3">
    <name type="scientific">Hominiventricola aquisgranensis</name>
    <dbReference type="NCBI Taxonomy" id="3133164"/>
    <lineage>
        <taxon>Bacteria</taxon>
        <taxon>Bacillati</taxon>
        <taxon>Bacillota</taxon>
        <taxon>Clostridia</taxon>
        <taxon>Lachnospirales</taxon>
        <taxon>Lachnospiraceae</taxon>
        <taxon>Hominiventricola</taxon>
    </lineage>
</organism>
<name>A0ABV1HX47_9FIRM</name>
<gene>
    <name evidence="2" type="ORF">WMO62_01375</name>
</gene>